<gene>
    <name evidence="1" type="ORF">CTZ24_15480</name>
</gene>
<protein>
    <submittedName>
        <fullName evidence="1">Uncharacterized protein</fullName>
    </submittedName>
</protein>
<dbReference type="Proteomes" id="UP000424872">
    <property type="component" value="Chromosome"/>
</dbReference>
<dbReference type="AlphaFoldDB" id="A0AAP9H7B7"/>
<accession>A0AAP9H7B7</accession>
<evidence type="ECO:0000313" key="2">
    <source>
        <dbReference type="Proteomes" id="UP000424872"/>
    </source>
</evidence>
<dbReference type="KEGG" id="ppho:CTZ24_15480"/>
<proteinExistence type="predicted"/>
<evidence type="ECO:0000313" key="1">
    <source>
        <dbReference type="EMBL" id="QGR07742.1"/>
    </source>
</evidence>
<sequence length="116" mass="13431">MNVVSAILFSLFLASTITTYGYSALKTERHIMLCTLFREKSGYLPNGMTLAQNGGAFFTFQKDLYFFLPLIVRKGSFTVRNMKSEHYDFIRSLPHETTGWLKIKFYLFTITTTLLF</sequence>
<reference evidence="2" key="1">
    <citation type="submission" date="2017-11" db="EMBL/GenBank/DDBJ databases">
        <title>Genome sequence of Pantoea sp. MSR2.</title>
        <authorList>
            <person name="Nascimento F.X."/>
        </authorList>
    </citation>
    <scope>NUCLEOTIDE SEQUENCE [LARGE SCALE GENOMIC DNA]</scope>
    <source>
        <strain evidence="2">MSR2</strain>
    </source>
</reference>
<organism evidence="1 2">
    <name type="scientific">Pantoea phytobeneficialis</name>
    <dbReference type="NCBI Taxonomy" id="2052056"/>
    <lineage>
        <taxon>Bacteria</taxon>
        <taxon>Pseudomonadati</taxon>
        <taxon>Pseudomonadota</taxon>
        <taxon>Gammaproteobacteria</taxon>
        <taxon>Enterobacterales</taxon>
        <taxon>Erwiniaceae</taxon>
        <taxon>Pantoea</taxon>
    </lineage>
</organism>
<dbReference type="EMBL" id="CP024636">
    <property type="protein sequence ID" value="QGR07742.1"/>
    <property type="molecule type" value="Genomic_DNA"/>
</dbReference>
<name>A0AAP9H7B7_9GAMM</name>